<evidence type="ECO:0000313" key="2">
    <source>
        <dbReference type="Proteomes" id="UP000568106"/>
    </source>
</evidence>
<dbReference type="AlphaFoldDB" id="A0A7W8IGS3"/>
<keyword evidence="2" id="KW-1185">Reference proteome</keyword>
<name>A0A7W8IGS3_9BACT</name>
<organism evidence="1 2">
    <name type="scientific">Tunturiibacter empetritectus</name>
    <dbReference type="NCBI Taxonomy" id="3069691"/>
    <lineage>
        <taxon>Bacteria</taxon>
        <taxon>Pseudomonadati</taxon>
        <taxon>Acidobacteriota</taxon>
        <taxon>Terriglobia</taxon>
        <taxon>Terriglobales</taxon>
        <taxon>Acidobacteriaceae</taxon>
        <taxon>Tunturiibacter</taxon>
    </lineage>
</organism>
<protein>
    <submittedName>
        <fullName evidence="1">Uncharacterized protein</fullName>
    </submittedName>
</protein>
<proteinExistence type="predicted"/>
<dbReference type="EMBL" id="JACHDY010000002">
    <property type="protein sequence ID" value="MBB5316835.1"/>
    <property type="molecule type" value="Genomic_DNA"/>
</dbReference>
<dbReference type="Proteomes" id="UP000568106">
    <property type="component" value="Unassembled WGS sequence"/>
</dbReference>
<reference evidence="1" key="1">
    <citation type="submission" date="2020-08" db="EMBL/GenBank/DDBJ databases">
        <title>Genomic Encyclopedia of Type Strains, Phase IV (KMG-V): Genome sequencing to study the core and pangenomes of soil and plant-associated prokaryotes.</title>
        <authorList>
            <person name="Whitman W."/>
        </authorList>
    </citation>
    <scope>NUCLEOTIDE SEQUENCE [LARGE SCALE GENOMIC DNA]</scope>
    <source>
        <strain evidence="1">M8UP27</strain>
    </source>
</reference>
<evidence type="ECO:0000313" key="1">
    <source>
        <dbReference type="EMBL" id="MBB5316835.1"/>
    </source>
</evidence>
<gene>
    <name evidence="1" type="ORF">HDF09_001504</name>
</gene>
<comment type="caution">
    <text evidence="1">The sequence shown here is derived from an EMBL/GenBank/DDBJ whole genome shotgun (WGS) entry which is preliminary data.</text>
</comment>
<sequence length="110" mass="12641">MTLIDLLTGWCLQRADRHRISIENHRERWLVYCVSCNSALYSAARLESMKAFALLLLLSTTAFDRKKPDPADYKDGMLVSLKEVITGKTCSHYSLKVDDRESKFDIVEAR</sequence>
<accession>A0A7W8IGS3</accession>